<gene>
    <name evidence="2" type="ORF">Q4Q50_14060</name>
</gene>
<evidence type="ECO:0000313" key="3">
    <source>
        <dbReference type="Proteomes" id="UP001249505"/>
    </source>
</evidence>
<organism evidence="2 3">
    <name type="scientific">Shewanella scandinavica</name>
    <dbReference type="NCBI Taxonomy" id="3063538"/>
    <lineage>
        <taxon>Bacteria</taxon>
        <taxon>Pseudomonadati</taxon>
        <taxon>Pseudomonadota</taxon>
        <taxon>Gammaproteobacteria</taxon>
        <taxon>Alteromonadales</taxon>
        <taxon>Shewanellaceae</taxon>
        <taxon>Shewanella</taxon>
    </lineage>
</organism>
<dbReference type="RefSeq" id="WP_311899818.1">
    <property type="nucleotide sequence ID" value="NZ_JAUOES010000015.1"/>
</dbReference>
<accession>A0ABU3G1B3</accession>
<keyword evidence="1" id="KW-0472">Membrane</keyword>
<protein>
    <recommendedName>
        <fullName evidence="4">Lipoprotein</fullName>
    </recommendedName>
</protein>
<dbReference type="EMBL" id="JAUOES010000015">
    <property type="protein sequence ID" value="MDT3281415.1"/>
    <property type="molecule type" value="Genomic_DNA"/>
</dbReference>
<keyword evidence="1" id="KW-0812">Transmembrane</keyword>
<evidence type="ECO:0000313" key="2">
    <source>
        <dbReference type="EMBL" id="MDT3281415.1"/>
    </source>
</evidence>
<comment type="caution">
    <text evidence="2">The sequence shown here is derived from an EMBL/GenBank/DDBJ whole genome shotgun (WGS) entry which is preliminary data.</text>
</comment>
<evidence type="ECO:0000256" key="1">
    <source>
        <dbReference type="SAM" id="Phobius"/>
    </source>
</evidence>
<dbReference type="Proteomes" id="UP001249505">
    <property type="component" value="Unassembled WGS sequence"/>
</dbReference>
<keyword evidence="1" id="KW-1133">Transmembrane helix</keyword>
<name>A0ABU3G1B3_9GAMM</name>
<sequence length="187" mass="20901">MAKWLKWTINIVILSALIAACGVIYKQSATSRTMMLSCSSELFDRHLSVNPSVSASVGIASSDNKFYLLVDVLIAADKAQINYRYFNFDGTSAGHISMRGKVDSIEANSMTYRVAVETKTESEMEKQKNWPEHMKYLSNISSLPFRDSGVNNFSIEVLDMDDTKDYAVVLFQPSNTICGCRIVNSRI</sequence>
<dbReference type="PROSITE" id="PS51257">
    <property type="entry name" value="PROKAR_LIPOPROTEIN"/>
    <property type="match status" value="1"/>
</dbReference>
<evidence type="ECO:0008006" key="4">
    <source>
        <dbReference type="Google" id="ProtNLM"/>
    </source>
</evidence>
<keyword evidence="3" id="KW-1185">Reference proteome</keyword>
<reference evidence="2 3" key="1">
    <citation type="submission" date="2023-07" db="EMBL/GenBank/DDBJ databases">
        <title>Novel Shewanella species isolated from Baltic Sea sediments.</title>
        <authorList>
            <person name="Martin-Rodriguez A.J."/>
        </authorList>
    </citation>
    <scope>NUCLEOTIDE SEQUENCE [LARGE SCALE GENOMIC DNA]</scope>
    <source>
        <strain evidence="2 3">SP2S1-2</strain>
    </source>
</reference>
<proteinExistence type="predicted"/>
<feature type="transmembrane region" description="Helical" evidence="1">
    <location>
        <begin position="6"/>
        <end position="25"/>
    </location>
</feature>